<sequence length="169" mass="19766">MAKRPANAYFRYRRSRIVKKTKMSICSKITSKEWKIVDNPLKFQYYQDYVKELVEKEANSGGNGLTIKTFEKFGNFAFVCETPILKKKTTAADKYVLSQMKRVEVDDLDPSISFKDDQNLKDNTHPYIAETGCGEDDVHDQEEFLKFFSEMEEDLFEKYTVATDYVNEE</sequence>
<evidence type="ECO:0000313" key="2">
    <source>
        <dbReference type="Proteomes" id="UP001153678"/>
    </source>
</evidence>
<comment type="caution">
    <text evidence="1">The sequence shown here is derived from an EMBL/GenBank/DDBJ whole genome shotgun (WGS) entry which is preliminary data.</text>
</comment>
<gene>
    <name evidence="1" type="ORF">FWILDA_LOCUS10222</name>
</gene>
<accession>A0A9W4X2I2</accession>
<dbReference type="EMBL" id="CAMKVN010002580">
    <property type="protein sequence ID" value="CAI2181709.1"/>
    <property type="molecule type" value="Genomic_DNA"/>
</dbReference>
<organism evidence="1 2">
    <name type="scientific">Funneliformis geosporum</name>
    <dbReference type="NCBI Taxonomy" id="1117311"/>
    <lineage>
        <taxon>Eukaryota</taxon>
        <taxon>Fungi</taxon>
        <taxon>Fungi incertae sedis</taxon>
        <taxon>Mucoromycota</taxon>
        <taxon>Glomeromycotina</taxon>
        <taxon>Glomeromycetes</taxon>
        <taxon>Glomerales</taxon>
        <taxon>Glomeraceae</taxon>
        <taxon>Funneliformis</taxon>
    </lineage>
</organism>
<dbReference type="AlphaFoldDB" id="A0A9W4X2I2"/>
<protein>
    <submittedName>
        <fullName evidence="1">6903_t:CDS:1</fullName>
    </submittedName>
</protein>
<evidence type="ECO:0000313" key="1">
    <source>
        <dbReference type="EMBL" id="CAI2181709.1"/>
    </source>
</evidence>
<dbReference type="InterPro" id="IPR036910">
    <property type="entry name" value="HMG_box_dom_sf"/>
</dbReference>
<dbReference type="SUPFAM" id="SSF47095">
    <property type="entry name" value="HMG-box"/>
    <property type="match status" value="1"/>
</dbReference>
<reference evidence="1" key="1">
    <citation type="submission" date="2022-08" db="EMBL/GenBank/DDBJ databases">
        <authorList>
            <person name="Kallberg Y."/>
            <person name="Tangrot J."/>
            <person name="Rosling A."/>
        </authorList>
    </citation>
    <scope>NUCLEOTIDE SEQUENCE</scope>
    <source>
        <strain evidence="1">Wild A</strain>
    </source>
</reference>
<name>A0A9W4X2I2_9GLOM</name>
<proteinExistence type="predicted"/>
<dbReference type="OrthoDB" id="2310003at2759"/>
<keyword evidence="2" id="KW-1185">Reference proteome</keyword>
<dbReference type="Proteomes" id="UP001153678">
    <property type="component" value="Unassembled WGS sequence"/>
</dbReference>